<evidence type="ECO:0000259" key="2">
    <source>
        <dbReference type="PROSITE" id="PS51670"/>
    </source>
</evidence>
<reference evidence="4" key="1">
    <citation type="submission" date="2022-11" db="UniProtKB">
        <authorList>
            <consortium name="WormBaseParasite"/>
        </authorList>
    </citation>
    <scope>IDENTIFICATION</scope>
</reference>
<dbReference type="Pfam" id="PF01549">
    <property type="entry name" value="ShK"/>
    <property type="match status" value="3"/>
</dbReference>
<feature type="domain" description="ShKT" evidence="2">
    <location>
        <begin position="177"/>
        <end position="208"/>
    </location>
</feature>
<accession>A0A914EA70</accession>
<keyword evidence="3" id="KW-1185">Reference proteome</keyword>
<name>A0A914EA70_9BILA</name>
<evidence type="ECO:0000313" key="3">
    <source>
        <dbReference type="Proteomes" id="UP000887540"/>
    </source>
</evidence>
<dbReference type="WBParaSite" id="ACRNAN_scaffold6622.g16467.t1">
    <property type="protein sequence ID" value="ACRNAN_scaffold6622.g16467.t1"/>
    <property type="gene ID" value="ACRNAN_scaffold6622.g16467"/>
</dbReference>
<proteinExistence type="predicted"/>
<evidence type="ECO:0000313" key="4">
    <source>
        <dbReference type="WBParaSite" id="ACRNAN_scaffold6622.g16467.t1"/>
    </source>
</evidence>
<comment type="caution">
    <text evidence="1">Lacks conserved residue(s) required for the propagation of feature annotation.</text>
</comment>
<dbReference type="InterPro" id="IPR003582">
    <property type="entry name" value="ShKT_dom"/>
</dbReference>
<feature type="domain" description="ShKT" evidence="2">
    <location>
        <begin position="131"/>
        <end position="162"/>
    </location>
</feature>
<feature type="domain" description="ShKT" evidence="2">
    <location>
        <begin position="212"/>
        <end position="243"/>
    </location>
</feature>
<sequence length="245" mass="26394">MEDTLIRMDVILVYVQVVLAELHVQFEILEQKTAVPLSSEANGGTYGPGCNSHGVEMKIKNADFNRTGALICGDDPQFISADGNNVKTFTADSDLAILQIYSKYNKFNLGLQYRYVDSSTSSTIPESCKPCKNKYNNCDDLVNACTTDPTMPVDCPITCGTCPGSGSTPTTQAPSSCVNRYSNCDDFIDDCTTDPTMPVDCPITCGTCPGSCENIYSNCDDFIDDCTTDPTMPVDCPITCGTCQG</sequence>
<protein>
    <submittedName>
        <fullName evidence="4">ShKT domain-containing protein</fullName>
    </submittedName>
</protein>
<organism evidence="3 4">
    <name type="scientific">Acrobeloides nanus</name>
    <dbReference type="NCBI Taxonomy" id="290746"/>
    <lineage>
        <taxon>Eukaryota</taxon>
        <taxon>Metazoa</taxon>
        <taxon>Ecdysozoa</taxon>
        <taxon>Nematoda</taxon>
        <taxon>Chromadorea</taxon>
        <taxon>Rhabditida</taxon>
        <taxon>Tylenchina</taxon>
        <taxon>Cephalobomorpha</taxon>
        <taxon>Cephaloboidea</taxon>
        <taxon>Cephalobidae</taxon>
        <taxon>Acrobeloides</taxon>
    </lineage>
</organism>
<dbReference type="SMART" id="SM00254">
    <property type="entry name" value="ShKT"/>
    <property type="match status" value="3"/>
</dbReference>
<evidence type="ECO:0000256" key="1">
    <source>
        <dbReference type="PROSITE-ProRule" id="PRU01005"/>
    </source>
</evidence>
<dbReference type="Proteomes" id="UP000887540">
    <property type="component" value="Unplaced"/>
</dbReference>
<dbReference type="PROSITE" id="PS51670">
    <property type="entry name" value="SHKT"/>
    <property type="match status" value="3"/>
</dbReference>
<dbReference type="AlphaFoldDB" id="A0A914EA70"/>